<feature type="transmembrane region" description="Helical" evidence="1">
    <location>
        <begin position="7"/>
        <end position="27"/>
    </location>
</feature>
<evidence type="ECO:0000313" key="2">
    <source>
        <dbReference type="EMBL" id="TQO38571.1"/>
    </source>
</evidence>
<feature type="transmembrane region" description="Helical" evidence="1">
    <location>
        <begin position="58"/>
        <end position="77"/>
    </location>
</feature>
<feature type="transmembrane region" description="Helical" evidence="1">
    <location>
        <begin position="153"/>
        <end position="173"/>
    </location>
</feature>
<feature type="transmembrane region" description="Helical" evidence="1">
    <location>
        <begin position="351"/>
        <end position="368"/>
    </location>
</feature>
<feature type="transmembrane region" description="Helical" evidence="1">
    <location>
        <begin position="33"/>
        <end position="51"/>
    </location>
</feature>
<evidence type="ECO:0008006" key="4">
    <source>
        <dbReference type="Google" id="ProtNLM"/>
    </source>
</evidence>
<keyword evidence="1" id="KW-1133">Transmembrane helix</keyword>
<evidence type="ECO:0000313" key="3">
    <source>
        <dbReference type="Proteomes" id="UP000315363"/>
    </source>
</evidence>
<feature type="transmembrane region" description="Helical" evidence="1">
    <location>
        <begin position="374"/>
        <end position="392"/>
    </location>
</feature>
<gene>
    <name evidence="2" type="ORF">GQ41_3224</name>
</gene>
<protein>
    <recommendedName>
        <fullName evidence="4">O-antigen ligase</fullName>
    </recommendedName>
</protein>
<evidence type="ECO:0000256" key="1">
    <source>
        <dbReference type="SAM" id="Phobius"/>
    </source>
</evidence>
<reference evidence="2 3" key="1">
    <citation type="submission" date="2019-06" db="EMBL/GenBank/DDBJ databases">
        <title>A large-scale integrated study on North Sea by COGITO (Coastal Microbe Genomic &amp; Taxonomic Observatory).</title>
        <authorList>
            <person name="Teeling H."/>
        </authorList>
    </citation>
    <scope>NUCLEOTIDE SEQUENCE [LARGE SCALE GENOMIC DNA]</scope>
    <source>
        <strain evidence="2 3">MAR_2009_79</strain>
    </source>
</reference>
<proteinExistence type="predicted"/>
<feature type="transmembrane region" description="Helical" evidence="1">
    <location>
        <begin position="312"/>
        <end position="339"/>
    </location>
</feature>
<dbReference type="RefSeq" id="WP_142190143.1">
    <property type="nucleotide sequence ID" value="NZ_VHIF01000001.1"/>
</dbReference>
<keyword evidence="3" id="KW-1185">Reference proteome</keyword>
<feature type="transmembrane region" description="Helical" evidence="1">
    <location>
        <begin position="228"/>
        <end position="248"/>
    </location>
</feature>
<organism evidence="2 3">
    <name type="scientific">Arenibacter algicola</name>
    <dbReference type="NCBI Taxonomy" id="616991"/>
    <lineage>
        <taxon>Bacteria</taxon>
        <taxon>Pseudomonadati</taxon>
        <taxon>Bacteroidota</taxon>
        <taxon>Flavobacteriia</taxon>
        <taxon>Flavobacteriales</taxon>
        <taxon>Flavobacteriaceae</taxon>
        <taxon>Arenibacter</taxon>
    </lineage>
</organism>
<keyword evidence="1" id="KW-0812">Transmembrane</keyword>
<dbReference type="EMBL" id="VHIF01000001">
    <property type="protein sequence ID" value="TQO38571.1"/>
    <property type="molecule type" value="Genomic_DNA"/>
</dbReference>
<keyword evidence="1" id="KW-0472">Membrane</keyword>
<name>A0ABY3ADW4_9FLAO</name>
<feature type="transmembrane region" description="Helical" evidence="1">
    <location>
        <begin position="182"/>
        <end position="199"/>
    </location>
</feature>
<accession>A0ABY3ADW4</accession>
<sequence>MNRKIQIAIIFLLIMVTMKFFDAQFINATFVNYSLYLSIIGTVFISLPYIFPNGRGFVFPIQLLLVAVVLSIFMASIFWGQAIVHGMIATAQYLVVMFFFYLLRIKFPIETLEKIIVAYGIIYILLYFFQLANAPTVLFGRSTWGDEFTETRGIVRIIFPGGGVFVLTSFIAINKLSSKSKYHWFWLLLSLFGLIIPVLQVTRQFIAGIALIYLYHAIRNFSLTKKVFVFMAGIVIGFVVYNSSIPVIEGLIEASQNDVSEGADYIRILAGEYFLFDFSPDPVTSFFGNGVPYTGTSNYGIYMDMLEVEREFFLSDVGIITVYAMFGAPAIIAFIIIWIMSFVISVPKEYYYLKYYLWFLLMTSLTWYTTYHNHYLLITTLVLYIYQMVGYTPRSGFLQKRKLDDILDEDTQLK</sequence>
<feature type="transmembrane region" description="Helical" evidence="1">
    <location>
        <begin position="115"/>
        <end position="133"/>
    </location>
</feature>
<comment type="caution">
    <text evidence="2">The sequence shown here is derived from an EMBL/GenBank/DDBJ whole genome shotgun (WGS) entry which is preliminary data.</text>
</comment>
<dbReference type="Proteomes" id="UP000315363">
    <property type="component" value="Unassembled WGS sequence"/>
</dbReference>
<feature type="transmembrane region" description="Helical" evidence="1">
    <location>
        <begin position="83"/>
        <end position="103"/>
    </location>
</feature>
<feature type="transmembrane region" description="Helical" evidence="1">
    <location>
        <begin position="205"/>
        <end position="221"/>
    </location>
</feature>